<dbReference type="EMBL" id="DXDX01000128">
    <property type="protein sequence ID" value="HIY21620.1"/>
    <property type="molecule type" value="Genomic_DNA"/>
</dbReference>
<accession>A0A9D2BZM6</accession>
<reference evidence="1" key="2">
    <citation type="submission" date="2021-04" db="EMBL/GenBank/DDBJ databases">
        <authorList>
            <person name="Gilroy R."/>
        </authorList>
    </citation>
    <scope>NUCLEOTIDE SEQUENCE</scope>
    <source>
        <strain evidence="1">ChiBcec16_6824</strain>
    </source>
</reference>
<organism evidence="1 2">
    <name type="scientific">Candidatus Flavonifractor merdigallinarum</name>
    <dbReference type="NCBI Taxonomy" id="2838589"/>
    <lineage>
        <taxon>Bacteria</taxon>
        <taxon>Bacillati</taxon>
        <taxon>Bacillota</taxon>
        <taxon>Clostridia</taxon>
        <taxon>Eubacteriales</taxon>
        <taxon>Oscillospiraceae</taxon>
        <taxon>Flavonifractor</taxon>
    </lineage>
</organism>
<dbReference type="AlphaFoldDB" id="A0A9D2BZM6"/>
<evidence type="ECO:0000313" key="2">
    <source>
        <dbReference type="Proteomes" id="UP000823868"/>
    </source>
</evidence>
<reference evidence="1" key="1">
    <citation type="journal article" date="2021" name="PeerJ">
        <title>Extensive microbial diversity within the chicken gut microbiome revealed by metagenomics and culture.</title>
        <authorList>
            <person name="Gilroy R."/>
            <person name="Ravi A."/>
            <person name="Getino M."/>
            <person name="Pursley I."/>
            <person name="Horton D.L."/>
            <person name="Alikhan N.F."/>
            <person name="Baker D."/>
            <person name="Gharbi K."/>
            <person name="Hall N."/>
            <person name="Watson M."/>
            <person name="Adriaenssens E.M."/>
            <person name="Foster-Nyarko E."/>
            <person name="Jarju S."/>
            <person name="Secka A."/>
            <person name="Antonio M."/>
            <person name="Oren A."/>
            <person name="Chaudhuri R.R."/>
            <person name="La Ragione R."/>
            <person name="Hildebrand F."/>
            <person name="Pallen M.J."/>
        </authorList>
    </citation>
    <scope>NUCLEOTIDE SEQUENCE</scope>
    <source>
        <strain evidence="1">ChiBcec16_6824</strain>
    </source>
</reference>
<comment type="caution">
    <text evidence="1">The sequence shown here is derived from an EMBL/GenBank/DDBJ whole genome shotgun (WGS) entry which is preliminary data.</text>
</comment>
<gene>
    <name evidence="1" type="ORF">H9841_06955</name>
</gene>
<protein>
    <submittedName>
        <fullName evidence="1">Uncharacterized protein</fullName>
    </submittedName>
</protein>
<name>A0A9D2BZM6_9FIRM</name>
<proteinExistence type="predicted"/>
<sequence length="121" mass="14322">MDLEPIRQWMPQFQCKDFDLFDTITRLVWEVTEDSLGETQHILTLTMTSPRSYQIQLEFLGVTSFRFDGSESISGFYIRDMAPLGYESCVRYEVGDSDYEEDVLQFYCRDVRILGMERLFL</sequence>
<evidence type="ECO:0000313" key="1">
    <source>
        <dbReference type="EMBL" id="HIY21620.1"/>
    </source>
</evidence>
<dbReference type="Proteomes" id="UP000823868">
    <property type="component" value="Unassembled WGS sequence"/>
</dbReference>